<dbReference type="PIRSF" id="PIRSF000350">
    <property type="entry name" value="Mercury_reductase_MerA"/>
    <property type="match status" value="1"/>
</dbReference>
<evidence type="ECO:0000256" key="9">
    <source>
        <dbReference type="RuleBase" id="RU003691"/>
    </source>
</evidence>
<evidence type="ECO:0000259" key="10">
    <source>
        <dbReference type="Pfam" id="PF02852"/>
    </source>
</evidence>
<dbReference type="Proteomes" id="UP001168167">
    <property type="component" value="Unassembled WGS sequence"/>
</dbReference>
<accession>A0ABT7QJF9</accession>
<dbReference type="Pfam" id="PF02852">
    <property type="entry name" value="Pyr_redox_dim"/>
    <property type="match status" value="1"/>
</dbReference>
<feature type="domain" description="Pyridine nucleotide-disulphide oxidoreductase dimerisation" evidence="10">
    <location>
        <begin position="343"/>
        <end position="447"/>
    </location>
</feature>
<gene>
    <name evidence="12" type="ORF">NQX30_00460</name>
</gene>
<evidence type="ECO:0000256" key="8">
    <source>
        <dbReference type="ARBA" id="ARBA00023284"/>
    </source>
</evidence>
<dbReference type="InterPro" id="IPR004099">
    <property type="entry name" value="Pyr_nucl-diS_OxRdtase_dimer"/>
</dbReference>
<reference evidence="12" key="2">
    <citation type="journal article" date="2023" name="Microbiome">
        <title>Synthase-selected sorting approach identifies a beta-lactone synthase in a nudibranch symbiotic bacterium.</title>
        <authorList>
            <person name="Dzunkova M."/>
            <person name="La Clair J.J."/>
            <person name="Tyml T."/>
            <person name="Doud D."/>
            <person name="Schulz F."/>
            <person name="Piquer-Esteban S."/>
            <person name="Porcel Sanchis D."/>
            <person name="Osborn A."/>
            <person name="Robinson D."/>
            <person name="Louie K.B."/>
            <person name="Bowen B.P."/>
            <person name="Bowers R.M."/>
            <person name="Lee J."/>
            <person name="Arnau V."/>
            <person name="Diaz-Villanueva W."/>
            <person name="Stepanauskas R."/>
            <person name="Gosliner T."/>
            <person name="Date S.V."/>
            <person name="Northen T.R."/>
            <person name="Cheng J.F."/>
            <person name="Burkart M.D."/>
            <person name="Woyke T."/>
        </authorList>
    </citation>
    <scope>NUCLEOTIDE SEQUENCE</scope>
    <source>
        <strain evidence="12">Df01</strain>
    </source>
</reference>
<dbReference type="InterPro" id="IPR001100">
    <property type="entry name" value="Pyr_nuc-diS_OxRdtase"/>
</dbReference>
<feature type="domain" description="FAD/NAD(P)-binding" evidence="11">
    <location>
        <begin position="5"/>
        <end position="322"/>
    </location>
</feature>
<dbReference type="EMBL" id="JANQAO010000001">
    <property type="protein sequence ID" value="MDM5146862.1"/>
    <property type="molecule type" value="Genomic_DNA"/>
</dbReference>
<keyword evidence="3 9" id="KW-0285">Flavoprotein</keyword>
<proteinExistence type="inferred from homology"/>
<keyword evidence="6 9" id="KW-0560">Oxidoreductase</keyword>
<evidence type="ECO:0000259" key="11">
    <source>
        <dbReference type="Pfam" id="PF07992"/>
    </source>
</evidence>
<dbReference type="InterPro" id="IPR023753">
    <property type="entry name" value="FAD/NAD-binding_dom"/>
</dbReference>
<evidence type="ECO:0000256" key="7">
    <source>
        <dbReference type="ARBA" id="ARBA00023157"/>
    </source>
</evidence>
<evidence type="ECO:0000256" key="3">
    <source>
        <dbReference type="ARBA" id="ARBA00022630"/>
    </source>
</evidence>
<protein>
    <submittedName>
        <fullName evidence="12">FAD-dependent oxidoreductase</fullName>
    </submittedName>
</protein>
<dbReference type="InterPro" id="IPR012999">
    <property type="entry name" value="Pyr_OxRdtase_I_AS"/>
</dbReference>
<comment type="caution">
    <text evidence="12">The sequence shown here is derived from an EMBL/GenBank/DDBJ whole genome shotgun (WGS) entry which is preliminary data.</text>
</comment>
<dbReference type="SUPFAM" id="SSF51905">
    <property type="entry name" value="FAD/NAD(P)-binding domain"/>
    <property type="match status" value="1"/>
</dbReference>
<dbReference type="PRINTS" id="PR00411">
    <property type="entry name" value="PNDRDTASEI"/>
</dbReference>
<sequence length="477" mass="52186">MAYEYNMVVIGAGSAGLVTSYVAAAAKAKVALVERHKMGGDCLNTGCVPSKALIRSASFLRDAKRAQKLGIKKVEVEFDFAEIMERVQRVIGAIEPHDSVERYTNLGVDCVVGNASIKSPHEVEVEGRVLTTRTIVVAAGARPFVPPIKGIELSDYRTSDTIWEIREQPRRLMVVGGGPIGSELAQAFAYLGTEVTQIEDGERIMAREDADASAIVMEHFREAGVNIMTKTRAREVVVEDGQKIMLVECDGKEEKVPFDLLLLATGRQPNGDKVPGLAEVGVKISKRGVVEVNEKLQTSVPNIYACGDIIGSYQFTHTAAHAAVYAATNALLPIKRKVDWSVVPWCTFTHPEVARVGLNEQEAKDQNIPHEVAKYGIDDLDRAIADEEAEGFVKLLTEPGSKKLLGVTIVGDHAGDLIHEYILAMKKGLKVTDILGMIHIYPTLAESNRFAASEWYKAHPSSLMLSISEWLNRRNRG</sequence>
<dbReference type="PRINTS" id="PR00368">
    <property type="entry name" value="FADPNR"/>
</dbReference>
<keyword evidence="13" id="KW-1185">Reference proteome</keyword>
<dbReference type="PROSITE" id="PS00076">
    <property type="entry name" value="PYRIDINE_REDOX_1"/>
    <property type="match status" value="1"/>
</dbReference>
<comment type="cofactor">
    <cofactor evidence="1">
        <name>FAD</name>
        <dbReference type="ChEBI" id="CHEBI:57692"/>
    </cofactor>
</comment>
<evidence type="ECO:0000256" key="6">
    <source>
        <dbReference type="ARBA" id="ARBA00023002"/>
    </source>
</evidence>
<keyword evidence="4 9" id="KW-0274">FAD</keyword>
<keyword evidence="5" id="KW-0521">NADP</keyword>
<evidence type="ECO:0000256" key="5">
    <source>
        <dbReference type="ARBA" id="ARBA00022857"/>
    </source>
</evidence>
<dbReference type="Pfam" id="PF07992">
    <property type="entry name" value="Pyr_redox_2"/>
    <property type="match status" value="1"/>
</dbReference>
<evidence type="ECO:0000313" key="13">
    <source>
        <dbReference type="Proteomes" id="UP001168167"/>
    </source>
</evidence>
<keyword evidence="8 9" id="KW-0676">Redox-active center</keyword>
<dbReference type="InterPro" id="IPR036188">
    <property type="entry name" value="FAD/NAD-bd_sf"/>
</dbReference>
<evidence type="ECO:0000256" key="4">
    <source>
        <dbReference type="ARBA" id="ARBA00022827"/>
    </source>
</evidence>
<evidence type="ECO:0000313" key="12">
    <source>
        <dbReference type="EMBL" id="MDM5146862.1"/>
    </source>
</evidence>
<dbReference type="PANTHER" id="PTHR43014:SF2">
    <property type="entry name" value="MERCURIC REDUCTASE"/>
    <property type="match status" value="1"/>
</dbReference>
<comment type="similarity">
    <text evidence="2 9">Belongs to the class-I pyridine nucleotide-disulfide oxidoreductase family.</text>
</comment>
<reference evidence="12" key="1">
    <citation type="submission" date="2022-08" db="EMBL/GenBank/DDBJ databases">
        <authorList>
            <person name="Dzunkova M."/>
            <person name="La Clair J."/>
            <person name="Tyml T."/>
            <person name="Doud D."/>
            <person name="Schulz F."/>
            <person name="Piquer S."/>
            <person name="Porcel Sanchis D."/>
            <person name="Osborn A."/>
            <person name="Robinson D."/>
            <person name="Louie K.B."/>
            <person name="Bowen B.P."/>
            <person name="Bowers R."/>
            <person name="Lee J."/>
            <person name="Arnau Llombart V."/>
            <person name="Diaz Villanueva W."/>
            <person name="Gosliner T."/>
            <person name="Northen T."/>
            <person name="Cheng J.-F."/>
            <person name="Burkart M.D."/>
            <person name="Woyke T."/>
        </authorList>
    </citation>
    <scope>NUCLEOTIDE SEQUENCE</scope>
    <source>
        <strain evidence="12">Df01</strain>
    </source>
</reference>
<keyword evidence="7" id="KW-1015">Disulfide bond</keyword>
<dbReference type="Gene3D" id="3.30.390.30">
    <property type="match status" value="1"/>
</dbReference>
<evidence type="ECO:0000256" key="2">
    <source>
        <dbReference type="ARBA" id="ARBA00007532"/>
    </source>
</evidence>
<dbReference type="SUPFAM" id="SSF55424">
    <property type="entry name" value="FAD/NAD-linked reductases, dimerisation (C-terminal) domain"/>
    <property type="match status" value="1"/>
</dbReference>
<evidence type="ECO:0000256" key="1">
    <source>
        <dbReference type="ARBA" id="ARBA00001974"/>
    </source>
</evidence>
<dbReference type="PANTHER" id="PTHR43014">
    <property type="entry name" value="MERCURIC REDUCTASE"/>
    <property type="match status" value="1"/>
</dbReference>
<organism evidence="12 13">
    <name type="scientific">Candidatus Doriopsillibacter californiensis</name>
    <dbReference type="NCBI Taxonomy" id="2970740"/>
    <lineage>
        <taxon>Bacteria</taxon>
        <taxon>Pseudomonadati</taxon>
        <taxon>Pseudomonadota</taxon>
        <taxon>Gammaproteobacteria</taxon>
        <taxon>Candidatus Tethybacterales</taxon>
        <taxon>Candidatus Persebacteraceae</taxon>
        <taxon>Candidatus Doriopsillibacter</taxon>
    </lineage>
</organism>
<dbReference type="Gene3D" id="3.50.50.60">
    <property type="entry name" value="FAD/NAD(P)-binding domain"/>
    <property type="match status" value="2"/>
</dbReference>
<dbReference type="InterPro" id="IPR016156">
    <property type="entry name" value="FAD/NAD-linked_Rdtase_dimer_sf"/>
</dbReference>
<name>A0ABT7QJF9_9GAMM</name>